<dbReference type="AlphaFoldDB" id="A0A916QW14"/>
<reference evidence="2" key="2">
    <citation type="submission" date="2020-09" db="EMBL/GenBank/DDBJ databases">
        <authorList>
            <person name="Sun Q."/>
            <person name="Zhou Y."/>
        </authorList>
    </citation>
    <scope>NUCLEOTIDE SEQUENCE</scope>
    <source>
        <strain evidence="2">CGMCC 1.15880</strain>
    </source>
</reference>
<dbReference type="Pfam" id="PF03372">
    <property type="entry name" value="Exo_endo_phos"/>
    <property type="match status" value="1"/>
</dbReference>
<proteinExistence type="predicted"/>
<evidence type="ECO:0000259" key="1">
    <source>
        <dbReference type="Pfam" id="PF03372"/>
    </source>
</evidence>
<organism evidence="2 3">
    <name type="scientific">Neptunicoccus cionae</name>
    <dbReference type="NCBI Taxonomy" id="2035344"/>
    <lineage>
        <taxon>Bacteria</taxon>
        <taxon>Pseudomonadati</taxon>
        <taxon>Pseudomonadota</taxon>
        <taxon>Alphaproteobacteria</taxon>
        <taxon>Rhodobacterales</taxon>
        <taxon>Paracoccaceae</taxon>
        <taxon>Neptunicoccus</taxon>
    </lineage>
</organism>
<dbReference type="PANTHER" id="PTHR42834">
    <property type="entry name" value="ENDONUCLEASE/EXONUCLEASE/PHOSPHATASE FAMILY PROTEIN (AFU_ORTHOLOGUE AFUA_3G09210)"/>
    <property type="match status" value="1"/>
</dbReference>
<sequence length="404" mass="45617">MRYPDPANDFTIASFNVKNLIGPGQEYYRFESYTPEEYAWKEDWLADQLLTMNADIVGFQEIFDRTSLSAVVRETNERGAAANADVIPSRDKRYHRKAIFKKLKYEGYDSNSIFFAPNVFDGEAGDRRPGLAMLSRFGFDGEPQIVQELPVPLTIDFPHIGGGEAGQYTLTKLSRPVIKARIPVNGQVITVFNCHLKSKLGEFVRPEGAAFAPEANLLDYDPVGRAVGELRSMLRRTAEAAVLRKMIVAELKADNPVFVLGDMNDGDHAVSSAVITGERPFKNYAWMRRHDAERRNDRYTDEENIQITEAIESVRLTSAEKLFVRKSLRDMVYTSAFGGVFESIDQILMSRHFNPENPDAIGGMEYFSVYNDHLTDGSHAEAPYNKLASDHGQIMAHMRLKERV</sequence>
<dbReference type="EMBL" id="BMKA01000002">
    <property type="protein sequence ID" value="GGA15539.1"/>
    <property type="molecule type" value="Genomic_DNA"/>
</dbReference>
<name>A0A916QW14_9RHOB</name>
<dbReference type="RefSeq" id="WP_188672816.1">
    <property type="nucleotide sequence ID" value="NZ_BMKA01000002.1"/>
</dbReference>
<dbReference type="GO" id="GO:0003824">
    <property type="term" value="F:catalytic activity"/>
    <property type="evidence" value="ECO:0007669"/>
    <property type="project" value="InterPro"/>
</dbReference>
<evidence type="ECO:0000313" key="2">
    <source>
        <dbReference type="EMBL" id="GGA15539.1"/>
    </source>
</evidence>
<dbReference type="PANTHER" id="PTHR42834:SF1">
    <property type="entry name" value="ENDONUCLEASE_EXONUCLEASE_PHOSPHATASE FAMILY PROTEIN (AFU_ORTHOLOGUE AFUA_3G09210)"/>
    <property type="match status" value="1"/>
</dbReference>
<feature type="domain" description="Endonuclease/exonuclease/phosphatase" evidence="1">
    <location>
        <begin position="15"/>
        <end position="357"/>
    </location>
</feature>
<accession>A0A916QW14</accession>
<gene>
    <name evidence="2" type="ORF">GCM10011498_14840</name>
</gene>
<dbReference type="InterPro" id="IPR005135">
    <property type="entry name" value="Endo/exonuclease/phosphatase"/>
</dbReference>
<evidence type="ECO:0000313" key="3">
    <source>
        <dbReference type="Proteomes" id="UP000628017"/>
    </source>
</evidence>
<dbReference type="Gene3D" id="3.60.10.10">
    <property type="entry name" value="Endonuclease/exonuclease/phosphatase"/>
    <property type="match status" value="1"/>
</dbReference>
<keyword evidence="3" id="KW-1185">Reference proteome</keyword>
<dbReference type="InterPro" id="IPR036691">
    <property type="entry name" value="Endo/exonu/phosph_ase_sf"/>
</dbReference>
<dbReference type="SUPFAM" id="SSF56219">
    <property type="entry name" value="DNase I-like"/>
    <property type="match status" value="1"/>
</dbReference>
<comment type="caution">
    <text evidence="2">The sequence shown here is derived from an EMBL/GenBank/DDBJ whole genome shotgun (WGS) entry which is preliminary data.</text>
</comment>
<reference evidence="2" key="1">
    <citation type="journal article" date="2014" name="Int. J. Syst. Evol. Microbiol.">
        <title>Complete genome sequence of Corynebacterium casei LMG S-19264T (=DSM 44701T), isolated from a smear-ripened cheese.</title>
        <authorList>
            <consortium name="US DOE Joint Genome Institute (JGI-PGF)"/>
            <person name="Walter F."/>
            <person name="Albersmeier A."/>
            <person name="Kalinowski J."/>
            <person name="Ruckert C."/>
        </authorList>
    </citation>
    <scope>NUCLEOTIDE SEQUENCE</scope>
    <source>
        <strain evidence="2">CGMCC 1.15880</strain>
    </source>
</reference>
<dbReference type="Proteomes" id="UP000628017">
    <property type="component" value="Unassembled WGS sequence"/>
</dbReference>
<protein>
    <submittedName>
        <fullName evidence="2">Nuclease</fullName>
    </submittedName>
</protein>